<evidence type="ECO:0000259" key="3">
    <source>
        <dbReference type="Pfam" id="PF08585"/>
    </source>
</evidence>
<feature type="domain" description="RecQ mediated genome instability protein 1 OB-fold" evidence="3">
    <location>
        <begin position="90"/>
        <end position="168"/>
    </location>
</feature>
<evidence type="ECO:0000256" key="2">
    <source>
        <dbReference type="ARBA" id="ARBA00023242"/>
    </source>
</evidence>
<dbReference type="InterPro" id="IPR042470">
    <property type="entry name" value="RMI1_N_C_sf"/>
</dbReference>
<dbReference type="PANTHER" id="PTHR13681">
    <property type="entry name" value="SURVIVAL OF MOTOR NEURON-RELATED-SPLICING FACTOR 30-RELATED"/>
    <property type="match status" value="1"/>
</dbReference>
<dbReference type="Pfam" id="PF08585">
    <property type="entry name" value="RMI1_N_C"/>
    <property type="match status" value="1"/>
</dbReference>
<dbReference type="InterPro" id="IPR013894">
    <property type="entry name" value="RMI1_OB"/>
</dbReference>
<keyword evidence="5" id="KW-1185">Reference proteome</keyword>
<proteinExistence type="predicted"/>
<dbReference type="OrthoDB" id="434939at2759"/>
<reference evidence="4 5" key="1">
    <citation type="submission" date="2016-07" db="EMBL/GenBank/DDBJ databases">
        <title>Pervasive Adenine N6-methylation of Active Genes in Fungi.</title>
        <authorList>
            <consortium name="DOE Joint Genome Institute"/>
            <person name="Mondo S.J."/>
            <person name="Dannebaum R.O."/>
            <person name="Kuo R.C."/>
            <person name="Labutti K."/>
            <person name="Haridas S."/>
            <person name="Kuo A."/>
            <person name="Salamov A."/>
            <person name="Ahrendt S.R."/>
            <person name="Lipzen A."/>
            <person name="Sullivan W."/>
            <person name="Andreopoulos W.B."/>
            <person name="Clum A."/>
            <person name="Lindquist E."/>
            <person name="Daum C."/>
            <person name="Ramamoorthy G.K."/>
            <person name="Gryganskyi A."/>
            <person name="Culley D."/>
            <person name="Magnuson J.K."/>
            <person name="James T.Y."/>
            <person name="O'Malley M.A."/>
            <person name="Stajich J.E."/>
            <person name="Spatafora J.W."/>
            <person name="Visel A."/>
            <person name="Grigoriev I.V."/>
        </authorList>
    </citation>
    <scope>NUCLEOTIDE SEQUENCE [LARGE SCALE GENOMIC DNA]</scope>
    <source>
        <strain evidence="4 5">NRRL 1336</strain>
    </source>
</reference>
<evidence type="ECO:0000256" key="1">
    <source>
        <dbReference type="ARBA" id="ARBA00004123"/>
    </source>
</evidence>
<organism evidence="4 5">
    <name type="scientific">Absidia repens</name>
    <dbReference type="NCBI Taxonomy" id="90262"/>
    <lineage>
        <taxon>Eukaryota</taxon>
        <taxon>Fungi</taxon>
        <taxon>Fungi incertae sedis</taxon>
        <taxon>Mucoromycota</taxon>
        <taxon>Mucoromycotina</taxon>
        <taxon>Mucoromycetes</taxon>
        <taxon>Mucorales</taxon>
        <taxon>Cunninghamellaceae</taxon>
        <taxon>Absidia</taxon>
    </lineage>
</organism>
<dbReference type="PANTHER" id="PTHR13681:SF24">
    <property type="entry name" value="TUDOR DOMAIN-CONTAINING PROTEIN 3"/>
    <property type="match status" value="1"/>
</dbReference>
<dbReference type="EMBL" id="MCGE01000013">
    <property type="protein sequence ID" value="ORZ15280.1"/>
    <property type="molecule type" value="Genomic_DNA"/>
</dbReference>
<comment type="caution">
    <text evidence="4">The sequence shown here is derived from an EMBL/GenBank/DDBJ whole genome shotgun (WGS) entry which is preliminary data.</text>
</comment>
<name>A0A1X2IEY9_9FUNG</name>
<evidence type="ECO:0000313" key="5">
    <source>
        <dbReference type="Proteomes" id="UP000193560"/>
    </source>
</evidence>
<accession>A0A1X2IEY9</accession>
<gene>
    <name evidence="4" type="ORF">BCR42DRAFT_51007</name>
</gene>
<dbReference type="GO" id="GO:0005634">
    <property type="term" value="C:nucleus"/>
    <property type="evidence" value="ECO:0007669"/>
    <property type="project" value="UniProtKB-SubCell"/>
</dbReference>
<keyword evidence="2" id="KW-0539">Nucleus</keyword>
<sequence length="198" mass="22010">MPTPALSLGALEEKGWFFNQEGLDSLIEQVETDDTTLEQVIDLAKDTDLRELTEKGFRKGDLTKLSQLPSPLVLQVLQIQNIAVPSIQHVEKPRLLRVVFTDGSSKKKWIGAEILGKVESISLHTPPGTKFLLTKPIEIREQLLILGPGMLTCLGGQVQEMIQAWKAGKQFIKRTKGNQTTSEEDLPPPFIPFKIKAS</sequence>
<dbReference type="Proteomes" id="UP000193560">
    <property type="component" value="Unassembled WGS sequence"/>
</dbReference>
<dbReference type="SMART" id="SM01161">
    <property type="entry name" value="DUF1767"/>
    <property type="match status" value="1"/>
</dbReference>
<comment type="subcellular location">
    <subcellularLocation>
        <location evidence="1">Nucleus</location>
    </subcellularLocation>
</comment>
<dbReference type="AlphaFoldDB" id="A0A1X2IEY9"/>
<dbReference type="STRING" id="90262.A0A1X2IEY9"/>
<protein>
    <recommendedName>
        <fullName evidence="3">RecQ mediated genome instability protein 1 OB-fold domain-containing protein</fullName>
    </recommendedName>
</protein>
<dbReference type="Gene3D" id="2.40.50.770">
    <property type="entry name" value="RecQ-mediated genome instability protein Rmi1, C-terminal domain"/>
    <property type="match status" value="1"/>
</dbReference>
<evidence type="ECO:0000313" key="4">
    <source>
        <dbReference type="EMBL" id="ORZ15280.1"/>
    </source>
</evidence>